<evidence type="ECO:0000259" key="1">
    <source>
        <dbReference type="Pfam" id="PF05430"/>
    </source>
</evidence>
<accession>U7D7P2</accession>
<dbReference type="STRING" id="1313304.CALK_1173"/>
<gene>
    <name evidence="2" type="ORF">CALK_1173</name>
</gene>
<dbReference type="Pfam" id="PF05430">
    <property type="entry name" value="Methyltransf_30"/>
    <property type="match status" value="1"/>
</dbReference>
<name>U7D7P2_9BACT</name>
<dbReference type="EMBL" id="ASJR01000008">
    <property type="protein sequence ID" value="ERP31953.1"/>
    <property type="molecule type" value="Genomic_DNA"/>
</dbReference>
<dbReference type="GO" id="GO:0004808">
    <property type="term" value="F:tRNA (5-methylaminomethyl-2-thiouridylate)(34)-methyltransferase activity"/>
    <property type="evidence" value="ECO:0007669"/>
    <property type="project" value="InterPro"/>
</dbReference>
<protein>
    <submittedName>
        <fullName evidence="2">tRNA U-34 5-methylaminomethyl-2-thiouridine biosynthesis protein</fullName>
    </submittedName>
</protein>
<evidence type="ECO:0000313" key="2">
    <source>
        <dbReference type="EMBL" id="ERP31953.1"/>
    </source>
</evidence>
<proteinExistence type="predicted"/>
<sequence>MDIHENPVYGDCYFTSPEEGVQESRYVFIEGSGVLSHLSEEKRELQVGETGFGTTLNLLVLLHALKDLSFPWELTYYTVDKYPLSVAECRTILSRCISSVSREAETFFSHWEGLYNARKNGYNSCKFIYYGGVVRLHFYYGDVIDFMNTLPASMDTWFFDGHSPEKNPDMWSRDVLQSAGEKTRIGGTFATYTAAGEVKRGLRNAGFCVRRKKGFGKKHHMIYGYREA</sequence>
<dbReference type="InterPro" id="IPR047785">
    <property type="entry name" value="tRNA_MNMC2"/>
</dbReference>
<dbReference type="Gene3D" id="3.40.50.150">
    <property type="entry name" value="Vaccinia Virus protein VP39"/>
    <property type="match status" value="1"/>
</dbReference>
<dbReference type="Proteomes" id="UP000017148">
    <property type="component" value="Unassembled WGS sequence"/>
</dbReference>
<dbReference type="OrthoDB" id="9786494at2"/>
<comment type="caution">
    <text evidence="2">The sequence shown here is derived from an EMBL/GenBank/DDBJ whole genome shotgun (WGS) entry which is preliminary data.</text>
</comment>
<feature type="domain" description="MnmC-like methyltransferase" evidence="1">
    <location>
        <begin position="115"/>
        <end position="226"/>
    </location>
</feature>
<evidence type="ECO:0000313" key="3">
    <source>
        <dbReference type="Proteomes" id="UP000017148"/>
    </source>
</evidence>
<dbReference type="PANTHER" id="PTHR39963">
    <property type="entry name" value="SLL0983 PROTEIN"/>
    <property type="match status" value="1"/>
</dbReference>
<reference evidence="2 3" key="1">
    <citation type="journal article" date="2013" name="Environ. Microbiol.">
        <title>Genome analysis of Chitinivibrio alkaliphilus gen. nov., sp. nov., a novel extremely haloalkaliphilic anaerobic chitinolytic bacterium from the candidate phylum Termite Group 3.</title>
        <authorList>
            <person name="Sorokin D.Y."/>
            <person name="Gumerov V.M."/>
            <person name="Rakitin A.L."/>
            <person name="Beletsky A.V."/>
            <person name="Damste J.S."/>
            <person name="Muyzer G."/>
            <person name="Mardanov A.V."/>
            <person name="Ravin N.V."/>
        </authorList>
    </citation>
    <scope>NUCLEOTIDE SEQUENCE [LARGE SCALE GENOMIC DNA]</scope>
    <source>
        <strain evidence="2 3">ACht1</strain>
    </source>
</reference>
<dbReference type="NCBIfam" id="NF033855">
    <property type="entry name" value="tRNA_MNMC2"/>
    <property type="match status" value="1"/>
</dbReference>
<dbReference type="GO" id="GO:0016645">
    <property type="term" value="F:oxidoreductase activity, acting on the CH-NH group of donors"/>
    <property type="evidence" value="ECO:0007669"/>
    <property type="project" value="InterPro"/>
</dbReference>
<keyword evidence="3" id="KW-1185">Reference proteome</keyword>
<dbReference type="eggNOG" id="COG4121">
    <property type="taxonomic scope" value="Bacteria"/>
</dbReference>
<dbReference type="RefSeq" id="WP_022636654.1">
    <property type="nucleotide sequence ID" value="NZ_ASJR01000008.1"/>
</dbReference>
<dbReference type="PANTHER" id="PTHR39963:SF1">
    <property type="entry name" value="MNMC-LIKE METHYLTRANSFERASE DOMAIN-CONTAINING PROTEIN"/>
    <property type="match status" value="1"/>
</dbReference>
<dbReference type="InterPro" id="IPR029063">
    <property type="entry name" value="SAM-dependent_MTases_sf"/>
</dbReference>
<organism evidence="2 3">
    <name type="scientific">Chitinivibrio alkaliphilus ACht1</name>
    <dbReference type="NCBI Taxonomy" id="1313304"/>
    <lineage>
        <taxon>Bacteria</taxon>
        <taxon>Pseudomonadati</taxon>
        <taxon>Fibrobacterota</taxon>
        <taxon>Chitinivibrionia</taxon>
        <taxon>Chitinivibrionales</taxon>
        <taxon>Chitinivibrionaceae</taxon>
        <taxon>Chitinivibrio</taxon>
    </lineage>
</organism>
<dbReference type="InterPro" id="IPR008471">
    <property type="entry name" value="MnmC-like_methylTransf"/>
</dbReference>
<dbReference type="AlphaFoldDB" id="U7D7P2"/>